<dbReference type="OrthoDB" id="129412at2759"/>
<name>A0A8T1TXN2_9STRA</name>
<sequence>MVFAVNFSTRPLDHFLLPPAQSGGRLSVTHDSATWGTGDTVPTEHILFSGDLRLALSRIHEAVIECVRHGPCGLTGGSIGSRSSGSRARHDRFLHVCLPPEAGLVPCTLSIGPGTTPTVQHCRTRNCPALDTASSKGVRTIPDNYSSAVDGSSVVTHRLLNDYYSGRCILLPWLTYPRIRRFIRARLL</sequence>
<comment type="caution">
    <text evidence="1">The sequence shown here is derived from an EMBL/GenBank/DDBJ whole genome shotgun (WGS) entry which is preliminary data.</text>
</comment>
<dbReference type="VEuPathDB" id="FungiDB:PC110_g11990"/>
<organism evidence="1 2">
    <name type="scientific">Phytophthora cactorum</name>
    <dbReference type="NCBI Taxonomy" id="29920"/>
    <lineage>
        <taxon>Eukaryota</taxon>
        <taxon>Sar</taxon>
        <taxon>Stramenopiles</taxon>
        <taxon>Oomycota</taxon>
        <taxon>Peronosporomycetes</taxon>
        <taxon>Peronosporales</taxon>
        <taxon>Peronosporaceae</taxon>
        <taxon>Phytophthora</taxon>
    </lineage>
</organism>
<gene>
    <name evidence="1" type="ORF">JG687_00014469</name>
</gene>
<reference evidence="1" key="1">
    <citation type="submission" date="2021-01" db="EMBL/GenBank/DDBJ databases">
        <title>Phytophthora aleatoria, a newly-described species from Pinus radiata is distinct from Phytophthora cactorum isolates based on comparative genomics.</title>
        <authorList>
            <person name="Mcdougal R."/>
            <person name="Panda P."/>
            <person name="Williams N."/>
            <person name="Studholme D.J."/>
        </authorList>
    </citation>
    <scope>NUCLEOTIDE SEQUENCE</scope>
    <source>
        <strain evidence="1">NZFS 3830</strain>
    </source>
</reference>
<dbReference type="EMBL" id="JAENGZ010001173">
    <property type="protein sequence ID" value="KAG6950058.1"/>
    <property type="molecule type" value="Genomic_DNA"/>
</dbReference>
<protein>
    <submittedName>
        <fullName evidence="1">Uncharacterized protein</fullName>
    </submittedName>
</protein>
<accession>A0A8T1TXN2</accession>
<dbReference type="AlphaFoldDB" id="A0A8T1TXN2"/>
<evidence type="ECO:0000313" key="2">
    <source>
        <dbReference type="Proteomes" id="UP000688947"/>
    </source>
</evidence>
<evidence type="ECO:0000313" key="1">
    <source>
        <dbReference type="EMBL" id="KAG6950058.1"/>
    </source>
</evidence>
<dbReference type="Proteomes" id="UP000688947">
    <property type="component" value="Unassembled WGS sequence"/>
</dbReference>
<proteinExistence type="predicted"/>